<protein>
    <submittedName>
        <fullName evidence="1">Uncharacterized protein</fullName>
    </submittedName>
</protein>
<keyword evidence="2" id="KW-1185">Reference proteome</keyword>
<dbReference type="Proteomes" id="UP001497535">
    <property type="component" value="Unassembled WGS sequence"/>
</dbReference>
<dbReference type="EMBL" id="CAVMJV010000012">
    <property type="protein sequence ID" value="CAK5047529.1"/>
    <property type="molecule type" value="Genomic_DNA"/>
</dbReference>
<comment type="caution">
    <text evidence="1">The sequence shown here is derived from an EMBL/GenBank/DDBJ whole genome shotgun (WGS) entry which is preliminary data.</text>
</comment>
<accession>A0ACB0YI11</accession>
<evidence type="ECO:0000313" key="1">
    <source>
        <dbReference type="EMBL" id="CAK5047529.1"/>
    </source>
</evidence>
<reference evidence="1" key="1">
    <citation type="submission" date="2023-11" db="EMBL/GenBank/DDBJ databases">
        <authorList>
            <person name="Poullet M."/>
        </authorList>
    </citation>
    <scope>NUCLEOTIDE SEQUENCE</scope>
    <source>
        <strain evidence="1">E1834</strain>
    </source>
</reference>
<proteinExistence type="predicted"/>
<sequence>MPFTETTVDKMVISAHPLEAFIDWLLNELPQEHDTLAFSHFGGRFDMVIVFRELFLRGIKL</sequence>
<organism evidence="1 2">
    <name type="scientific">Meloidogyne enterolobii</name>
    <name type="common">Root-knot nematode worm</name>
    <name type="synonym">Meloidogyne mayaguensis</name>
    <dbReference type="NCBI Taxonomy" id="390850"/>
    <lineage>
        <taxon>Eukaryota</taxon>
        <taxon>Metazoa</taxon>
        <taxon>Ecdysozoa</taxon>
        <taxon>Nematoda</taxon>
        <taxon>Chromadorea</taxon>
        <taxon>Rhabditida</taxon>
        <taxon>Tylenchina</taxon>
        <taxon>Tylenchomorpha</taxon>
        <taxon>Tylenchoidea</taxon>
        <taxon>Meloidogynidae</taxon>
        <taxon>Meloidogyninae</taxon>
        <taxon>Meloidogyne</taxon>
    </lineage>
</organism>
<evidence type="ECO:0000313" key="2">
    <source>
        <dbReference type="Proteomes" id="UP001497535"/>
    </source>
</evidence>
<gene>
    <name evidence="1" type="ORF">MENTE1834_LOCUS12451</name>
</gene>
<name>A0ACB0YI11_MELEN</name>